<dbReference type="PANTHER" id="PTHR38107">
    <property type="match status" value="1"/>
</dbReference>
<keyword evidence="1" id="KW-0081">Bacteriolytic enzyme</keyword>
<proteinExistence type="inferred from homology"/>
<dbReference type="PANTHER" id="PTHR38107:SF3">
    <property type="entry name" value="LYSOZYME RRRD-RELATED"/>
    <property type="match status" value="1"/>
</dbReference>
<dbReference type="InterPro" id="IPR051018">
    <property type="entry name" value="Bacteriophage_GH24"/>
</dbReference>
<comment type="caution">
    <text evidence="2">The sequence shown here is derived from an EMBL/GenBank/DDBJ whole genome shotgun (WGS) entry which is preliminary data.</text>
</comment>
<keyword evidence="1" id="KW-0929">Antimicrobial</keyword>
<dbReference type="EC" id="3.2.1.17" evidence="1"/>
<comment type="similarity">
    <text evidence="1">Belongs to the glycosyl hydrolase 24 family.</text>
</comment>
<dbReference type="InterPro" id="IPR023346">
    <property type="entry name" value="Lysozyme-like_dom_sf"/>
</dbReference>
<dbReference type="EMBL" id="AAGVJY010000038">
    <property type="protein sequence ID" value="EBS4098492.1"/>
    <property type="molecule type" value="Genomic_DNA"/>
</dbReference>
<dbReference type="SUPFAM" id="SSF53955">
    <property type="entry name" value="Lysozyme-like"/>
    <property type="match status" value="1"/>
</dbReference>
<name>A0A5U9SUX0_SALET</name>
<dbReference type="InterPro" id="IPR002196">
    <property type="entry name" value="Glyco_hydro_24"/>
</dbReference>
<keyword evidence="1" id="KW-0326">Glycosidase</keyword>
<evidence type="ECO:0000256" key="1">
    <source>
        <dbReference type="RuleBase" id="RU003788"/>
    </source>
</evidence>
<dbReference type="GO" id="GO:0042742">
    <property type="term" value="P:defense response to bacterium"/>
    <property type="evidence" value="ECO:0007669"/>
    <property type="project" value="UniProtKB-KW"/>
</dbReference>
<dbReference type="GO" id="GO:0003796">
    <property type="term" value="F:lysozyme activity"/>
    <property type="evidence" value="ECO:0007669"/>
    <property type="project" value="UniProtKB-EC"/>
</dbReference>
<dbReference type="AlphaFoldDB" id="A0A5U9SUX0"/>
<keyword evidence="1" id="KW-0378">Hydrolase</keyword>
<dbReference type="GO" id="GO:0031640">
    <property type="term" value="P:killing of cells of another organism"/>
    <property type="evidence" value="ECO:0007669"/>
    <property type="project" value="UniProtKB-KW"/>
</dbReference>
<protein>
    <recommendedName>
        <fullName evidence="1">Lysozyme</fullName>
        <ecNumber evidence="1">3.2.1.17</ecNumber>
    </recommendedName>
</protein>
<dbReference type="Gene3D" id="1.10.1740.240">
    <property type="match status" value="1"/>
</dbReference>
<gene>
    <name evidence="2" type="ORF">DPS53_25045</name>
</gene>
<reference evidence="2" key="1">
    <citation type="submission" date="2018-06" db="EMBL/GenBank/DDBJ databases">
        <authorList>
            <person name="Ashton P.M."/>
            <person name="Dallman T."/>
            <person name="Nair S."/>
            <person name="De Pinna E."/>
            <person name="Peters T."/>
            <person name="Grant K."/>
        </authorList>
    </citation>
    <scope>NUCLEOTIDE SEQUENCE [LARGE SCALE GENOMIC DNA]</scope>
    <source>
        <strain evidence="2">374035</strain>
    </source>
</reference>
<dbReference type="Proteomes" id="UP000839659">
    <property type="component" value="Unassembled WGS sequence"/>
</dbReference>
<evidence type="ECO:0000313" key="2">
    <source>
        <dbReference type="EMBL" id="EBS4098492.1"/>
    </source>
</evidence>
<comment type="catalytic activity">
    <reaction evidence="1">
        <text>Hydrolysis of (1-&gt;4)-beta-linkages between N-acetylmuramic acid and N-acetyl-D-glucosamine residues in a peptidoglycan and between N-acetyl-D-glucosamine residues in chitodextrins.</text>
        <dbReference type="EC" id="3.2.1.17"/>
    </reaction>
</comment>
<dbReference type="GO" id="GO:0009253">
    <property type="term" value="P:peptidoglycan catabolic process"/>
    <property type="evidence" value="ECO:0007669"/>
    <property type="project" value="InterPro"/>
</dbReference>
<sequence length="63" mass="6978">MKVSINGLNLIKCFEGLKLRAYKCLADTWTIGYGNTIGIEPNTPITKEQAISLLRQDVPNGQK</sequence>
<dbReference type="GO" id="GO:0016998">
    <property type="term" value="P:cell wall macromolecule catabolic process"/>
    <property type="evidence" value="ECO:0007669"/>
    <property type="project" value="InterPro"/>
</dbReference>
<organism evidence="2">
    <name type="scientific">Salmonella enterica subsp. enterica serovar Bareilly</name>
    <dbReference type="NCBI Taxonomy" id="58096"/>
    <lineage>
        <taxon>Bacteria</taxon>
        <taxon>Pseudomonadati</taxon>
        <taxon>Pseudomonadota</taxon>
        <taxon>Gammaproteobacteria</taxon>
        <taxon>Enterobacterales</taxon>
        <taxon>Enterobacteriaceae</taxon>
        <taxon>Salmonella</taxon>
    </lineage>
</organism>
<dbReference type="Pfam" id="PF00959">
    <property type="entry name" value="Phage_lysozyme"/>
    <property type="match status" value="1"/>
</dbReference>
<accession>A0A5U9SUX0</accession>